<name>A0A445AB50_ARAHY</name>
<organism evidence="1 2">
    <name type="scientific">Arachis hypogaea</name>
    <name type="common">Peanut</name>
    <dbReference type="NCBI Taxonomy" id="3818"/>
    <lineage>
        <taxon>Eukaryota</taxon>
        <taxon>Viridiplantae</taxon>
        <taxon>Streptophyta</taxon>
        <taxon>Embryophyta</taxon>
        <taxon>Tracheophyta</taxon>
        <taxon>Spermatophyta</taxon>
        <taxon>Magnoliopsida</taxon>
        <taxon>eudicotyledons</taxon>
        <taxon>Gunneridae</taxon>
        <taxon>Pentapetalae</taxon>
        <taxon>rosids</taxon>
        <taxon>fabids</taxon>
        <taxon>Fabales</taxon>
        <taxon>Fabaceae</taxon>
        <taxon>Papilionoideae</taxon>
        <taxon>50 kb inversion clade</taxon>
        <taxon>dalbergioids sensu lato</taxon>
        <taxon>Dalbergieae</taxon>
        <taxon>Pterocarpus clade</taxon>
        <taxon>Arachis</taxon>
    </lineage>
</organism>
<dbReference type="EMBL" id="SDMP01000013">
    <property type="protein sequence ID" value="RYR23555.1"/>
    <property type="molecule type" value="Genomic_DNA"/>
</dbReference>
<keyword evidence="2" id="KW-1185">Reference proteome</keyword>
<dbReference type="Proteomes" id="UP000289738">
    <property type="component" value="Chromosome B03"/>
</dbReference>
<sequence length="59" mass="6684">MGQDHGKLDSKVIAQRIFAMVKANPTINIRVLQGDVENHFGYKTSSYRNILLVKQRVIA</sequence>
<evidence type="ECO:0000313" key="1">
    <source>
        <dbReference type="EMBL" id="RYR23555.1"/>
    </source>
</evidence>
<dbReference type="AlphaFoldDB" id="A0A445AB50"/>
<protein>
    <submittedName>
        <fullName evidence="1">Uncharacterized protein</fullName>
    </submittedName>
</protein>
<reference evidence="1 2" key="1">
    <citation type="submission" date="2019-01" db="EMBL/GenBank/DDBJ databases">
        <title>Sequencing of cultivated peanut Arachis hypogaea provides insights into genome evolution and oil improvement.</title>
        <authorList>
            <person name="Chen X."/>
        </authorList>
    </citation>
    <scope>NUCLEOTIDE SEQUENCE [LARGE SCALE GENOMIC DNA]</scope>
    <source>
        <strain evidence="2">cv. Fuhuasheng</strain>
        <tissue evidence="1">Leaves</tissue>
    </source>
</reference>
<gene>
    <name evidence="1" type="ORF">Ahy_B03g068757</name>
</gene>
<evidence type="ECO:0000313" key="2">
    <source>
        <dbReference type="Proteomes" id="UP000289738"/>
    </source>
</evidence>
<comment type="caution">
    <text evidence="1">The sequence shown here is derived from an EMBL/GenBank/DDBJ whole genome shotgun (WGS) entry which is preliminary data.</text>
</comment>
<accession>A0A445AB50</accession>
<proteinExistence type="predicted"/>